<organism evidence="1 2">
    <name type="scientific">Isoptericola peretonis</name>
    <dbReference type="NCBI Taxonomy" id="2918523"/>
    <lineage>
        <taxon>Bacteria</taxon>
        <taxon>Bacillati</taxon>
        <taxon>Actinomycetota</taxon>
        <taxon>Actinomycetes</taxon>
        <taxon>Micrococcales</taxon>
        <taxon>Promicromonosporaceae</taxon>
        <taxon>Isoptericola</taxon>
    </lineage>
</organism>
<name>A0ABT0J6M4_9MICO</name>
<comment type="caution">
    <text evidence="1">The sequence shown here is derived from an EMBL/GenBank/DDBJ whole genome shotgun (WGS) entry which is preliminary data.</text>
</comment>
<evidence type="ECO:0000313" key="1">
    <source>
        <dbReference type="EMBL" id="MCK9795140.1"/>
    </source>
</evidence>
<dbReference type="EMBL" id="JALQCY010000005">
    <property type="protein sequence ID" value="MCK9795140.1"/>
    <property type="molecule type" value="Genomic_DNA"/>
</dbReference>
<accession>A0ABT0J6M4</accession>
<dbReference type="RefSeq" id="WP_416344996.1">
    <property type="nucleotide sequence ID" value="NZ_JALQCY010000005.1"/>
</dbReference>
<reference evidence="1 2" key="1">
    <citation type="submission" date="2022-02" db="EMBL/GenBank/DDBJ databases">
        <title>The car tank lid bacteriome: a reservoir of bacteria with potential in bioremediation of fuel.</title>
        <authorList>
            <person name="Vidal-Verdu A."/>
            <person name="Gomez-Martinez D."/>
            <person name="Latorre-Perez A."/>
            <person name="Pereto J."/>
            <person name="Porcar M."/>
        </authorList>
    </citation>
    <scope>NUCLEOTIDE SEQUENCE [LARGE SCALE GENOMIC DNA]</scope>
    <source>
        <strain evidence="1 2">4D.3</strain>
    </source>
</reference>
<protein>
    <submittedName>
        <fullName evidence="1">Uncharacterized protein</fullName>
    </submittedName>
</protein>
<gene>
    <name evidence="1" type="ORF">M1843_15425</name>
</gene>
<keyword evidence="2" id="KW-1185">Reference proteome</keyword>
<sequence>MDIAIAVRGPVDDVARDRGCVWLHVDFEADRAQFYLDACGFRRTAAGLMQLR</sequence>
<dbReference type="Proteomes" id="UP001651050">
    <property type="component" value="Unassembled WGS sequence"/>
</dbReference>
<proteinExistence type="predicted"/>
<evidence type="ECO:0000313" key="2">
    <source>
        <dbReference type="Proteomes" id="UP001651050"/>
    </source>
</evidence>